<dbReference type="RefSeq" id="WP_071066615.1">
    <property type="nucleotide sequence ID" value="NZ_MAXA01000259.1"/>
</dbReference>
<name>A0A1S1PIC7_9ACTN</name>
<organism evidence="1 2">
    <name type="scientific">Parafrankia soli</name>
    <dbReference type="NCBI Taxonomy" id="2599596"/>
    <lineage>
        <taxon>Bacteria</taxon>
        <taxon>Bacillati</taxon>
        <taxon>Actinomycetota</taxon>
        <taxon>Actinomycetes</taxon>
        <taxon>Frankiales</taxon>
        <taxon>Frankiaceae</taxon>
        <taxon>Parafrankia</taxon>
    </lineage>
</organism>
<dbReference type="AlphaFoldDB" id="A0A1S1PIC7"/>
<accession>A0A1S1PIC7</accession>
<proteinExistence type="predicted"/>
<dbReference type="EMBL" id="MAXA01000259">
    <property type="protein sequence ID" value="OHV21011.1"/>
    <property type="molecule type" value="Genomic_DNA"/>
</dbReference>
<keyword evidence="2" id="KW-1185">Reference proteome</keyword>
<dbReference type="Proteomes" id="UP000179769">
    <property type="component" value="Unassembled WGS sequence"/>
</dbReference>
<comment type="caution">
    <text evidence="1">The sequence shown here is derived from an EMBL/GenBank/DDBJ whole genome shotgun (WGS) entry which is preliminary data.</text>
</comment>
<evidence type="ECO:0000313" key="2">
    <source>
        <dbReference type="Proteomes" id="UP000179769"/>
    </source>
</evidence>
<sequence>MSGLAVADTSRWEFEVGGLPELRIGYHDGLIVGLLPKPLHADSDDQEMLLCDVLDVDPDVMVGAGIGVAQLSTVGLVLLHRRVTPLKQSRVAWAVGTRVRRQRLVAGADPRIVMTGARPPSDVVPAGVSFSSYRVRLRDGDAVSEVEVWEVMFPFRDLMAQS</sequence>
<evidence type="ECO:0000313" key="1">
    <source>
        <dbReference type="EMBL" id="OHV21011.1"/>
    </source>
</evidence>
<gene>
    <name evidence="1" type="ORF">BBK14_27195</name>
</gene>
<protein>
    <submittedName>
        <fullName evidence="1">Uncharacterized protein</fullName>
    </submittedName>
</protein>
<reference evidence="2" key="1">
    <citation type="submission" date="2016-07" db="EMBL/GenBank/DDBJ databases">
        <title>Frankia sp. NRRL B-16219 Genome sequencing.</title>
        <authorList>
            <person name="Ghodhbane-Gtari F."/>
            <person name="Swanson E."/>
            <person name="Gueddou A."/>
            <person name="Louati M."/>
            <person name="Nouioui I."/>
            <person name="Hezbri K."/>
            <person name="Abebe-Akele F."/>
            <person name="Simpson S."/>
            <person name="Morris K."/>
            <person name="Thomas K."/>
            <person name="Gtari M."/>
            <person name="Tisa L.S."/>
        </authorList>
    </citation>
    <scope>NUCLEOTIDE SEQUENCE [LARGE SCALE GENOMIC DNA]</scope>
    <source>
        <strain evidence="2">NRRL B-16219</strain>
    </source>
</reference>